<reference evidence="1" key="1">
    <citation type="submission" date="2021-02" db="EMBL/GenBank/DDBJ databases">
        <authorList>
            <person name="Nowell W R."/>
        </authorList>
    </citation>
    <scope>NUCLEOTIDE SEQUENCE</scope>
</reference>
<dbReference type="Proteomes" id="UP000676336">
    <property type="component" value="Unassembled WGS sequence"/>
</dbReference>
<name>A0A8S2ZH43_9BILA</name>
<evidence type="ECO:0008006" key="3">
    <source>
        <dbReference type="Google" id="ProtNLM"/>
    </source>
</evidence>
<organism evidence="1 2">
    <name type="scientific">Rotaria magnacalcarata</name>
    <dbReference type="NCBI Taxonomy" id="392030"/>
    <lineage>
        <taxon>Eukaryota</taxon>
        <taxon>Metazoa</taxon>
        <taxon>Spiralia</taxon>
        <taxon>Gnathifera</taxon>
        <taxon>Rotifera</taxon>
        <taxon>Eurotatoria</taxon>
        <taxon>Bdelloidea</taxon>
        <taxon>Philodinida</taxon>
        <taxon>Philodinidae</taxon>
        <taxon>Rotaria</taxon>
    </lineage>
</organism>
<evidence type="ECO:0000313" key="1">
    <source>
        <dbReference type="EMBL" id="CAF4631979.1"/>
    </source>
</evidence>
<sequence>MKKKELLAMFRQLGCPTIFLTLSAAETKWSELIVILTQVLECLWEILFAPCGSFEGNELEDKYIRVEFQVRGSPHIHVLIWLKNAPKYDKNKPKSIEQCIAFLDKLISVNAKPTEFSEELINLQRHKHSHTCKKHVKNGIKCRFGIPYFPMKKAMILEPFTDDEKFTKKRK</sequence>
<proteinExistence type="predicted"/>
<accession>A0A8S2ZH43</accession>
<protein>
    <recommendedName>
        <fullName evidence="3">Helitron helicase-like domain-containing protein</fullName>
    </recommendedName>
</protein>
<comment type="caution">
    <text evidence="1">The sequence shown here is derived from an EMBL/GenBank/DDBJ whole genome shotgun (WGS) entry which is preliminary data.</text>
</comment>
<dbReference type="AlphaFoldDB" id="A0A8S2ZH43"/>
<gene>
    <name evidence="1" type="ORF">SMN809_LOCUS40325</name>
</gene>
<evidence type="ECO:0000313" key="2">
    <source>
        <dbReference type="Proteomes" id="UP000676336"/>
    </source>
</evidence>
<dbReference type="EMBL" id="CAJOBI010110771">
    <property type="protein sequence ID" value="CAF4631979.1"/>
    <property type="molecule type" value="Genomic_DNA"/>
</dbReference>